<dbReference type="SUPFAM" id="SSF56112">
    <property type="entry name" value="Protein kinase-like (PK-like)"/>
    <property type="match status" value="1"/>
</dbReference>
<dbReference type="InterPro" id="IPR002575">
    <property type="entry name" value="Aminoglycoside_PTrfase"/>
</dbReference>
<evidence type="ECO:0000313" key="3">
    <source>
        <dbReference type="Proteomes" id="UP000297295"/>
    </source>
</evidence>
<evidence type="ECO:0000259" key="1">
    <source>
        <dbReference type="Pfam" id="PF01636"/>
    </source>
</evidence>
<comment type="caution">
    <text evidence="2">The sequence shown here is derived from an EMBL/GenBank/DDBJ whole genome shotgun (WGS) entry which is preliminary data.</text>
</comment>
<organism evidence="2 3">
    <name type="scientific">Methanolobus halotolerans</name>
    <dbReference type="NCBI Taxonomy" id="2052935"/>
    <lineage>
        <taxon>Archaea</taxon>
        <taxon>Methanobacteriati</taxon>
        <taxon>Methanobacteriota</taxon>
        <taxon>Stenosarchaea group</taxon>
        <taxon>Methanomicrobia</taxon>
        <taxon>Methanosarcinales</taxon>
        <taxon>Methanosarcinaceae</taxon>
        <taxon>Methanolobus</taxon>
    </lineage>
</organism>
<reference evidence="2 3" key="1">
    <citation type="submission" date="2017-11" db="EMBL/GenBank/DDBJ databases">
        <title>Isolation and Characterization of Methanogenic Archaea from Saline Meromictic Lake at Siberia.</title>
        <authorList>
            <person name="Shen Y."/>
            <person name="Huang H.-H."/>
            <person name="Lai M.-C."/>
            <person name="Chen S.-C."/>
        </authorList>
    </citation>
    <scope>NUCLEOTIDE SEQUENCE [LARGE SCALE GENOMIC DNA]</scope>
    <source>
        <strain evidence="2 3">SY-01</strain>
    </source>
</reference>
<dbReference type="Proteomes" id="UP000297295">
    <property type="component" value="Unassembled WGS sequence"/>
</dbReference>
<keyword evidence="3" id="KW-1185">Reference proteome</keyword>
<dbReference type="AlphaFoldDB" id="A0A4E0Q760"/>
<dbReference type="OrthoDB" id="106212at2157"/>
<proteinExistence type="predicted"/>
<gene>
    <name evidence="2" type="ORF">CUN85_03845</name>
</gene>
<name>A0A4E0Q760_9EURY</name>
<dbReference type="Pfam" id="PF01636">
    <property type="entry name" value="APH"/>
    <property type="match status" value="1"/>
</dbReference>
<dbReference type="EMBL" id="PGGK01000003">
    <property type="protein sequence ID" value="TGC10633.1"/>
    <property type="molecule type" value="Genomic_DNA"/>
</dbReference>
<feature type="domain" description="Aminoglycoside phosphotransferase" evidence="1">
    <location>
        <begin position="52"/>
        <end position="222"/>
    </location>
</feature>
<dbReference type="InterPro" id="IPR011009">
    <property type="entry name" value="Kinase-like_dom_sf"/>
</dbReference>
<evidence type="ECO:0000313" key="2">
    <source>
        <dbReference type="EMBL" id="TGC10633.1"/>
    </source>
</evidence>
<protein>
    <submittedName>
        <fullName evidence="2">Serine/threonine protein phosphatase</fullName>
    </submittedName>
</protein>
<accession>A0A4E0Q760</accession>
<sequence>MLEYYVNTLGPGDVFRDWLVEILGDRISNKYCETDVFKYDRSSHTVCKYKFRGEGCSVIVKFFAEPRGKNRSYDAFKAMMNEYNNLKKAGSFINVPKPIAVHEGFNCALVTEYISGRSLMWCLKHDNKLFDRLTSLAYLLRSLHENTRCHYNKEKEFANFHHVLDQLSLNPHTRQAFNELLGKWWYSSVLDVEHGCMIHRDVSPLNYIFHDNGPYALDLESCWHHANNVRDLGTFCAELKNYFQLKRRSGIKAEPYIGHFLWEYSKDKEDFSRLTRALPFFMSVGLLRIARLHGHSLHYQYLLKEAGECLETIR</sequence>
<dbReference type="RefSeq" id="WP_135389012.1">
    <property type="nucleotide sequence ID" value="NZ_PGGK01000003.1"/>
</dbReference>